<evidence type="ECO:0000313" key="2">
    <source>
        <dbReference type="Proteomes" id="UP001202289"/>
    </source>
</evidence>
<name>A0ACC6A2Z9_9BACI</name>
<sequence>MFAMAKYQQPDPLQYWYQMQQQQQQQQQEGQQNQQQQLEQQGYMKKNGCNCGGNKKKNQ</sequence>
<accession>A0ACC6A2Z9</accession>
<proteinExistence type="predicted"/>
<evidence type="ECO:0000313" key="1">
    <source>
        <dbReference type="EMBL" id="MCM3735088.1"/>
    </source>
</evidence>
<reference evidence="1" key="1">
    <citation type="submission" date="2022-05" db="EMBL/GenBank/DDBJ databases">
        <title>Comparative Genomics of Spacecraft Associated Microbes.</title>
        <authorList>
            <person name="Tran M.T."/>
            <person name="Wright A."/>
            <person name="Seuylemezian A."/>
            <person name="Eisen J."/>
            <person name="Coil D."/>
        </authorList>
    </citation>
    <scope>NUCLEOTIDE SEQUENCE</scope>
    <source>
        <strain evidence="1">FAIRING 10M-2.2</strain>
    </source>
</reference>
<keyword evidence="2" id="KW-1185">Reference proteome</keyword>
<dbReference type="EMBL" id="JAMBOP010000004">
    <property type="protein sequence ID" value="MCM3735088.1"/>
    <property type="molecule type" value="Genomic_DNA"/>
</dbReference>
<comment type="caution">
    <text evidence="1">The sequence shown here is derived from an EMBL/GenBank/DDBJ whole genome shotgun (WGS) entry which is preliminary data.</text>
</comment>
<gene>
    <name evidence="1" type="ORF">M3215_04475</name>
</gene>
<organism evidence="1 2">
    <name type="scientific">Bacillus cytotoxicus</name>
    <dbReference type="NCBI Taxonomy" id="580165"/>
    <lineage>
        <taxon>Bacteria</taxon>
        <taxon>Bacillati</taxon>
        <taxon>Bacillota</taxon>
        <taxon>Bacilli</taxon>
        <taxon>Bacillales</taxon>
        <taxon>Bacillaceae</taxon>
        <taxon>Bacillus</taxon>
        <taxon>Bacillus cereus group</taxon>
    </lineage>
</organism>
<dbReference type="Proteomes" id="UP001202289">
    <property type="component" value="Unassembled WGS sequence"/>
</dbReference>
<protein>
    <submittedName>
        <fullName evidence="1">Cytochrome C oxidase subunit III</fullName>
    </submittedName>
</protein>